<dbReference type="GO" id="GO:0006629">
    <property type="term" value="P:lipid metabolic process"/>
    <property type="evidence" value="ECO:0007669"/>
    <property type="project" value="InterPro"/>
</dbReference>
<comment type="caution">
    <text evidence="2">The sequence shown here is derived from an EMBL/GenBank/DDBJ whole genome shotgun (WGS) entry which is preliminary data.</text>
</comment>
<dbReference type="RefSeq" id="WP_144013214.1">
    <property type="nucleotide sequence ID" value="NZ_VKDK01000004.1"/>
</dbReference>
<dbReference type="AlphaFoldDB" id="A0A553G0S6"/>
<protein>
    <submittedName>
        <fullName evidence="2">Glycerophosphodiester phosphodiesterase</fullName>
    </submittedName>
</protein>
<dbReference type="GO" id="GO:0008081">
    <property type="term" value="F:phosphoric diester hydrolase activity"/>
    <property type="evidence" value="ECO:0007669"/>
    <property type="project" value="InterPro"/>
</dbReference>
<evidence type="ECO:0000259" key="1">
    <source>
        <dbReference type="PROSITE" id="PS51704"/>
    </source>
</evidence>
<dbReference type="InterPro" id="IPR017946">
    <property type="entry name" value="PLC-like_Pdiesterase_TIM-brl"/>
</dbReference>
<dbReference type="EMBL" id="VKDK01000004">
    <property type="protein sequence ID" value="TRX63116.1"/>
    <property type="molecule type" value="Genomic_DNA"/>
</dbReference>
<name>A0A553G0S6_9CORY</name>
<dbReference type="InterPro" id="IPR030395">
    <property type="entry name" value="GP_PDE_dom"/>
</dbReference>
<dbReference type="PANTHER" id="PTHR46211">
    <property type="entry name" value="GLYCEROPHOSPHORYL DIESTER PHOSPHODIESTERASE"/>
    <property type="match status" value="1"/>
</dbReference>
<dbReference type="Gene3D" id="3.20.20.190">
    <property type="entry name" value="Phosphatidylinositol (PI) phosphodiesterase"/>
    <property type="match status" value="1"/>
</dbReference>
<keyword evidence="3" id="KW-1185">Reference proteome</keyword>
<dbReference type="Proteomes" id="UP000320443">
    <property type="component" value="Unassembled WGS sequence"/>
</dbReference>
<proteinExistence type="predicted"/>
<dbReference type="Pfam" id="PF03009">
    <property type="entry name" value="GDPD"/>
    <property type="match status" value="1"/>
</dbReference>
<dbReference type="PANTHER" id="PTHR46211:SF1">
    <property type="entry name" value="GLYCEROPHOSPHODIESTER PHOSPHODIESTERASE, CYTOPLASMIC"/>
    <property type="match status" value="1"/>
</dbReference>
<reference evidence="2 3" key="1">
    <citation type="submission" date="2019-07" db="EMBL/GenBank/DDBJ databases">
        <title>Draft genome of C. aurimucosum strain 2274.</title>
        <authorList>
            <person name="Pacheco L.G.C."/>
            <person name="Aguiar E.R.G.R."/>
            <person name="Santos C.S."/>
            <person name="Rocha D.J.P.G."/>
            <person name="Sant'Anna L.O."/>
            <person name="Mattos-Guaraldi A.L."/>
            <person name="Santos L.S."/>
        </authorList>
    </citation>
    <scope>NUCLEOTIDE SEQUENCE [LARGE SCALE GENOMIC DNA]</scope>
    <source>
        <strain evidence="2 3">2274</strain>
    </source>
</reference>
<accession>A0A553G0S6</accession>
<dbReference type="PROSITE" id="PS51704">
    <property type="entry name" value="GP_PDE"/>
    <property type="match status" value="1"/>
</dbReference>
<organism evidence="2 3">
    <name type="scientific">Corynebacterium hiratae</name>
    <dbReference type="NCBI Taxonomy" id="3139423"/>
    <lineage>
        <taxon>Bacteria</taxon>
        <taxon>Bacillati</taxon>
        <taxon>Actinomycetota</taxon>
        <taxon>Actinomycetes</taxon>
        <taxon>Mycobacteriales</taxon>
        <taxon>Corynebacteriaceae</taxon>
        <taxon>Corynebacterium</taxon>
    </lineage>
</organism>
<evidence type="ECO:0000313" key="3">
    <source>
        <dbReference type="Proteomes" id="UP000320443"/>
    </source>
</evidence>
<evidence type="ECO:0000313" key="2">
    <source>
        <dbReference type="EMBL" id="TRX63116.1"/>
    </source>
</evidence>
<dbReference type="SUPFAM" id="SSF51695">
    <property type="entry name" value="PLC-like phosphodiesterases"/>
    <property type="match status" value="1"/>
</dbReference>
<gene>
    <name evidence="2" type="ORF">FNY97_04265</name>
</gene>
<sequence>MADRTGIIAHRGYNGWFPENTYRAFEEALKLEVAGVECDVNLTKDGEVVVIHDQTVDRTSDGTGSVGDMTLEELRTLNFGTDEDPQRILLLDELVDLIESYPGKQLLIETKHPSPFGARLEESVAEVLRNRHLDADPRFSLISFNPEAIARFRNLLPSLRSFLLLEPDAGLPDSLEGASGFGPSIRQARLDAAFFADVDSQSYVWTVNLPKDMEWCLNNGIELMATDLPELALDVVRSAS</sequence>
<feature type="domain" description="GP-PDE" evidence="1">
    <location>
        <begin position="5"/>
        <end position="236"/>
    </location>
</feature>